<dbReference type="NCBIfam" id="TIGR02532">
    <property type="entry name" value="IV_pilin_GFxxxE"/>
    <property type="match status" value="1"/>
</dbReference>
<proteinExistence type="predicted"/>
<sequence>MKEMIKRVREEKGGFTLAELLIVVAIVLVLVAIAVPVFTGALNNANNAVKNADIRSVKSVAATQILSSKDTTITSAKQWKAEATVDAEGNVGQVTLTADTTADPKDSAVTDNNGGYKVTAYIVSSDLPNNDSGKK</sequence>
<evidence type="ECO:0000313" key="3">
    <source>
        <dbReference type="Proteomes" id="UP000462865"/>
    </source>
</evidence>
<dbReference type="Proteomes" id="UP000462865">
    <property type="component" value="Unassembled WGS sequence"/>
</dbReference>
<dbReference type="AlphaFoldDB" id="A0A7K0I990"/>
<dbReference type="InterPro" id="IPR045584">
    <property type="entry name" value="Pilin-like"/>
</dbReference>
<gene>
    <name evidence="2" type="ORF">GKG38_02665</name>
</gene>
<name>A0A7K0I990_9ACTN</name>
<dbReference type="Pfam" id="PF07963">
    <property type="entry name" value="N_methyl"/>
    <property type="match status" value="1"/>
</dbReference>
<evidence type="ECO:0000256" key="1">
    <source>
        <dbReference type="SAM" id="Phobius"/>
    </source>
</evidence>
<reference evidence="2 3" key="1">
    <citation type="journal article" date="2019" name="Nat. Med.">
        <title>A library of human gut bacterial isolates paired with longitudinal multiomics data enables mechanistic microbiome research.</title>
        <authorList>
            <person name="Poyet M."/>
            <person name="Groussin M."/>
            <person name="Gibbons S.M."/>
            <person name="Avila-Pacheco J."/>
            <person name="Jiang X."/>
            <person name="Kearney S.M."/>
            <person name="Perrotta A.R."/>
            <person name="Berdy B."/>
            <person name="Zhao S."/>
            <person name="Lieberman T.D."/>
            <person name="Swanson P.K."/>
            <person name="Smith M."/>
            <person name="Roesemann S."/>
            <person name="Alexander J.E."/>
            <person name="Rich S.A."/>
            <person name="Livny J."/>
            <person name="Vlamakis H."/>
            <person name="Clish C."/>
            <person name="Bullock K."/>
            <person name="Deik A."/>
            <person name="Scott J."/>
            <person name="Pierce K.A."/>
            <person name="Xavier R.J."/>
            <person name="Alm E.J."/>
        </authorList>
    </citation>
    <scope>NUCLEOTIDE SEQUENCE [LARGE SCALE GENOMIC DNA]</scope>
    <source>
        <strain evidence="2 3">BIOML-A1</strain>
    </source>
</reference>
<dbReference type="InterPro" id="IPR012902">
    <property type="entry name" value="N_methyl_site"/>
</dbReference>
<dbReference type="SUPFAM" id="SSF54523">
    <property type="entry name" value="Pili subunits"/>
    <property type="match status" value="1"/>
</dbReference>
<protein>
    <submittedName>
        <fullName evidence="2">Prepilin-type N-terminal cleavage/methylation domain-containing protein</fullName>
    </submittedName>
</protein>
<keyword evidence="1" id="KW-0812">Transmembrane</keyword>
<evidence type="ECO:0000313" key="2">
    <source>
        <dbReference type="EMBL" id="MSA93982.1"/>
    </source>
</evidence>
<dbReference type="Gene3D" id="3.30.700.10">
    <property type="entry name" value="Glycoprotein, Type 4 Pilin"/>
    <property type="match status" value="1"/>
</dbReference>
<keyword evidence="1" id="KW-0472">Membrane</keyword>
<dbReference type="EMBL" id="WKZA01000006">
    <property type="protein sequence ID" value="MSA93982.1"/>
    <property type="molecule type" value="Genomic_DNA"/>
</dbReference>
<feature type="transmembrane region" description="Helical" evidence="1">
    <location>
        <begin position="20"/>
        <end position="42"/>
    </location>
</feature>
<keyword evidence="1" id="KW-1133">Transmembrane helix</keyword>
<organism evidence="2 3">
    <name type="scientific">Gordonibacter urolithinfaciens</name>
    <dbReference type="NCBI Taxonomy" id="1335613"/>
    <lineage>
        <taxon>Bacteria</taxon>
        <taxon>Bacillati</taxon>
        <taxon>Actinomycetota</taxon>
        <taxon>Coriobacteriia</taxon>
        <taxon>Eggerthellales</taxon>
        <taxon>Eggerthellaceae</taxon>
        <taxon>Gordonibacter</taxon>
    </lineage>
</organism>
<accession>A0A7K0I990</accession>
<comment type="caution">
    <text evidence="2">The sequence shown here is derived from an EMBL/GenBank/DDBJ whole genome shotgun (WGS) entry which is preliminary data.</text>
</comment>